<evidence type="ECO:0000256" key="1">
    <source>
        <dbReference type="ARBA" id="ARBA00005664"/>
    </source>
</evidence>
<feature type="transmembrane region" description="Helical" evidence="4">
    <location>
        <begin position="24"/>
        <end position="45"/>
    </location>
</feature>
<evidence type="ECO:0000313" key="6">
    <source>
        <dbReference type="Proteomes" id="UP001357485"/>
    </source>
</evidence>
<comment type="caution">
    <text evidence="5">The sequence shown here is derived from an EMBL/GenBank/DDBJ whole genome shotgun (WGS) entry which is preliminary data.</text>
</comment>
<keyword evidence="4" id="KW-1133">Transmembrane helix</keyword>
<proteinExistence type="inferred from homology"/>
<evidence type="ECO:0000313" key="5">
    <source>
        <dbReference type="EMBL" id="KAK5256052.1"/>
    </source>
</evidence>
<dbReference type="PANTHER" id="PTHR31306">
    <property type="entry name" value="ALPHA-1,6-MANNOSYLTRANSFERASE MNN11-RELATED"/>
    <property type="match status" value="1"/>
</dbReference>
<keyword evidence="4" id="KW-0472">Membrane</keyword>
<keyword evidence="2" id="KW-0328">Glycosyltransferase</keyword>
<dbReference type="Proteomes" id="UP001357485">
    <property type="component" value="Unassembled WGS sequence"/>
</dbReference>
<reference evidence="5 6" key="1">
    <citation type="submission" date="2023-08" db="EMBL/GenBank/DDBJ databases">
        <title>Black Yeasts Isolated from many extreme environments.</title>
        <authorList>
            <person name="Coleine C."/>
            <person name="Stajich J.E."/>
            <person name="Selbmann L."/>
        </authorList>
    </citation>
    <scope>NUCLEOTIDE SEQUENCE [LARGE SCALE GENOMIC DNA]</scope>
    <source>
        <strain evidence="5 6">CCFEE 536</strain>
    </source>
</reference>
<evidence type="ECO:0000256" key="2">
    <source>
        <dbReference type="ARBA" id="ARBA00022676"/>
    </source>
</evidence>
<dbReference type="EMBL" id="JAVRRA010008714">
    <property type="protein sequence ID" value="KAK5256052.1"/>
    <property type="molecule type" value="Genomic_DNA"/>
</dbReference>
<evidence type="ECO:0008006" key="7">
    <source>
        <dbReference type="Google" id="ProtNLM"/>
    </source>
</evidence>
<protein>
    <recommendedName>
        <fullName evidence="7">Galactosyl transferase GMA12/MNN10 family protein</fullName>
    </recommendedName>
</protein>
<keyword evidence="3" id="KW-0808">Transferase</keyword>
<keyword evidence="6" id="KW-1185">Reference proteome</keyword>
<dbReference type="InterPro" id="IPR029044">
    <property type="entry name" value="Nucleotide-diphossugar_trans"/>
</dbReference>
<organism evidence="5 6">
    <name type="scientific">Cryomyces antarcticus</name>
    <dbReference type="NCBI Taxonomy" id="329879"/>
    <lineage>
        <taxon>Eukaryota</taxon>
        <taxon>Fungi</taxon>
        <taxon>Dikarya</taxon>
        <taxon>Ascomycota</taxon>
        <taxon>Pezizomycotina</taxon>
        <taxon>Dothideomycetes</taxon>
        <taxon>Dothideomycetes incertae sedis</taxon>
        <taxon>Cryomyces</taxon>
    </lineage>
</organism>
<name>A0ABR0LXE7_9PEZI</name>
<dbReference type="PANTHER" id="PTHR31306:SF8">
    <property type="entry name" value="GLYCOSYLTRANSFERASE FAMILY 34 PROTEIN"/>
    <property type="match status" value="1"/>
</dbReference>
<dbReference type="Pfam" id="PF05637">
    <property type="entry name" value="Glyco_transf_34"/>
    <property type="match status" value="1"/>
</dbReference>
<accession>A0ABR0LXE7</accession>
<sequence>MDDDVYSSQRSATWRLGLPGKRTVLRFSLMALSALSVACLISTFLSSLVLHLSAAEQFVGYIPAPSNETSTHYADPALNTSSILSTGSSRIGKVRILFGDHNEVYERALRSHDAHNKFHGYAQFVLREKLLSGLWSKPAYILSTILQEMAKPVEDRLQWLFWFDRDIVIMNPKIPLEIFLPPEPDFSHIHLLVTNDQNGLNNGAFAIKVNDWSVKLLAFILALRKYRPDVELKYSEQSALEYLIQDDRWFKASTMHVPQRWFNAYRDPRGDDGVRSPDRKPSPNYVKEGDLLIHFAGGKVPENKMKRMTEWMDLADQHLPQWEKELNQTS</sequence>
<gene>
    <name evidence="5" type="ORF">LTR16_004118</name>
</gene>
<comment type="similarity">
    <text evidence="1">Belongs to the glycosyltransferase 34 family.</text>
</comment>
<dbReference type="Gene3D" id="3.90.550.10">
    <property type="entry name" value="Spore Coat Polysaccharide Biosynthesis Protein SpsA, Chain A"/>
    <property type="match status" value="1"/>
</dbReference>
<feature type="non-terminal residue" evidence="5">
    <location>
        <position position="330"/>
    </location>
</feature>
<dbReference type="InterPro" id="IPR008630">
    <property type="entry name" value="Glyco_trans_34"/>
</dbReference>
<evidence type="ECO:0000256" key="4">
    <source>
        <dbReference type="SAM" id="Phobius"/>
    </source>
</evidence>
<evidence type="ECO:0000256" key="3">
    <source>
        <dbReference type="ARBA" id="ARBA00022679"/>
    </source>
</evidence>
<keyword evidence="4" id="KW-0812">Transmembrane</keyword>